<dbReference type="PANTHER" id="PTHR43549">
    <property type="entry name" value="MULTIDRUG RESISTANCE PROTEIN YPNP-RELATED"/>
    <property type="match status" value="1"/>
</dbReference>
<organism evidence="11 12">
    <name type="scientific">Pseudoalteromonas luteoviolacea S4054</name>
    <dbReference type="NCBI Taxonomy" id="1129367"/>
    <lineage>
        <taxon>Bacteria</taxon>
        <taxon>Pseudomonadati</taxon>
        <taxon>Pseudomonadota</taxon>
        <taxon>Gammaproteobacteria</taxon>
        <taxon>Alteromonadales</taxon>
        <taxon>Pseudoalteromonadaceae</taxon>
        <taxon>Pseudoalteromonas</taxon>
    </lineage>
</organism>
<accession>A0A0F6AA25</accession>
<reference evidence="11 12" key="1">
    <citation type="journal article" date="2015" name="BMC Genomics">
        <title>Genome mining reveals unlocked bioactive potential of marine Gram-negative bacteria.</title>
        <authorList>
            <person name="Machado H."/>
            <person name="Sonnenschein E.C."/>
            <person name="Melchiorsen J."/>
            <person name="Gram L."/>
        </authorList>
    </citation>
    <scope>NUCLEOTIDE SEQUENCE [LARGE SCALE GENOMIC DNA]</scope>
    <source>
        <strain evidence="11 12">S4054</strain>
    </source>
</reference>
<feature type="transmembrane region" description="Helical" evidence="10">
    <location>
        <begin position="245"/>
        <end position="275"/>
    </location>
</feature>
<dbReference type="GO" id="GO:0042910">
    <property type="term" value="F:xenobiotic transmembrane transporter activity"/>
    <property type="evidence" value="ECO:0007669"/>
    <property type="project" value="InterPro"/>
</dbReference>
<dbReference type="CDD" id="cd13143">
    <property type="entry name" value="MATE_MepA_like"/>
    <property type="match status" value="1"/>
</dbReference>
<gene>
    <name evidence="11" type="ORF">N479_18650</name>
</gene>
<evidence type="ECO:0000256" key="10">
    <source>
        <dbReference type="SAM" id="Phobius"/>
    </source>
</evidence>
<feature type="transmembrane region" description="Helical" evidence="10">
    <location>
        <begin position="330"/>
        <end position="356"/>
    </location>
</feature>
<dbReference type="Pfam" id="PF01554">
    <property type="entry name" value="MatE"/>
    <property type="match status" value="2"/>
</dbReference>
<proteinExistence type="inferred from homology"/>
<keyword evidence="8 10" id="KW-0472">Membrane</keyword>
<feature type="transmembrane region" description="Helical" evidence="10">
    <location>
        <begin position="205"/>
        <end position="224"/>
    </location>
</feature>
<dbReference type="GO" id="GO:0005886">
    <property type="term" value="C:plasma membrane"/>
    <property type="evidence" value="ECO:0007669"/>
    <property type="project" value="UniProtKB-SubCell"/>
</dbReference>
<dbReference type="GO" id="GO:0046677">
    <property type="term" value="P:response to antibiotic"/>
    <property type="evidence" value="ECO:0007669"/>
    <property type="project" value="UniProtKB-KW"/>
</dbReference>
<dbReference type="NCBIfam" id="TIGR00797">
    <property type="entry name" value="matE"/>
    <property type="match status" value="1"/>
</dbReference>
<evidence type="ECO:0000256" key="1">
    <source>
        <dbReference type="ARBA" id="ARBA00004429"/>
    </source>
</evidence>
<evidence type="ECO:0000256" key="8">
    <source>
        <dbReference type="ARBA" id="ARBA00023136"/>
    </source>
</evidence>
<dbReference type="RefSeq" id="WP_046357249.1">
    <property type="nucleotide sequence ID" value="NZ_AUXW01000166.1"/>
</dbReference>
<evidence type="ECO:0000256" key="9">
    <source>
        <dbReference type="ARBA" id="ARBA00023251"/>
    </source>
</evidence>
<dbReference type="PANTHER" id="PTHR43549:SF2">
    <property type="entry name" value="MULTIDRUG RESISTANCE PROTEIN NORM-RELATED"/>
    <property type="match status" value="1"/>
</dbReference>
<keyword evidence="6 10" id="KW-0812">Transmembrane</keyword>
<dbReference type="InterPro" id="IPR002528">
    <property type="entry name" value="MATE_fam"/>
</dbReference>
<feature type="transmembrane region" description="Helical" evidence="10">
    <location>
        <begin position="368"/>
        <end position="387"/>
    </location>
</feature>
<sequence length="466" mass="50534">MSTTTADIELAQQQESPLLTAPIFKQFCFLAIPTILGMLISGLYSFVDALFISQGIGAQAMGAVSAVFPIQMLLIAISTMLGSGMASLISRYLGAKRQADANQVFSASFLLALSAALILCLITYFNLENIFNVLAVPESLKVQARSYITPIVLFWAVGFVCNQITEGFRASGNPKAMMQVLTTASVLNIILDAIFIFVFEWGVAGAAWATICAISIALIMALQLQAKGESKVQFNKQQLFSPLKVHTKILSLGLPVLLSHGGFSVILAATIYSISTVFTENSEPLITAHGILVRSYMFLFLPIIGMMVALQTLAGFNYGAGQYQRVYKAYIVACIMSVGWGLIVTFILCLNAQWLIALFTQDQHVTELGKQIALISFCAFALSGFCMMSSGLFQGMGRALPATMLDAARTYIILLPLMAVLPDTFTPDALWWSFPIADTAGGLFALAFSVFTLRKLMKNNQINTKL</sequence>
<evidence type="ECO:0000256" key="7">
    <source>
        <dbReference type="ARBA" id="ARBA00022989"/>
    </source>
</evidence>
<evidence type="ECO:0000313" key="12">
    <source>
        <dbReference type="Proteomes" id="UP000033434"/>
    </source>
</evidence>
<protein>
    <recommendedName>
        <fullName evidence="3">Multidrug export protein MepA</fullName>
    </recommendedName>
</protein>
<evidence type="ECO:0000256" key="3">
    <source>
        <dbReference type="ARBA" id="ARBA00022106"/>
    </source>
</evidence>
<evidence type="ECO:0000313" key="11">
    <source>
        <dbReference type="EMBL" id="KKE82259.1"/>
    </source>
</evidence>
<dbReference type="Proteomes" id="UP000033434">
    <property type="component" value="Unassembled WGS sequence"/>
</dbReference>
<dbReference type="EMBL" id="AUXW01000166">
    <property type="protein sequence ID" value="KKE82259.1"/>
    <property type="molecule type" value="Genomic_DNA"/>
</dbReference>
<dbReference type="GO" id="GO:0015297">
    <property type="term" value="F:antiporter activity"/>
    <property type="evidence" value="ECO:0007669"/>
    <property type="project" value="InterPro"/>
</dbReference>
<dbReference type="AlphaFoldDB" id="A0A0F6AA25"/>
<evidence type="ECO:0000256" key="6">
    <source>
        <dbReference type="ARBA" id="ARBA00022692"/>
    </source>
</evidence>
<evidence type="ECO:0000256" key="2">
    <source>
        <dbReference type="ARBA" id="ARBA00008417"/>
    </source>
</evidence>
<feature type="transmembrane region" description="Helical" evidence="10">
    <location>
        <begin position="295"/>
        <end position="318"/>
    </location>
</feature>
<evidence type="ECO:0000256" key="4">
    <source>
        <dbReference type="ARBA" id="ARBA00022448"/>
    </source>
</evidence>
<dbReference type="InterPro" id="IPR052031">
    <property type="entry name" value="Membrane_Transporter-Flippase"/>
</dbReference>
<feature type="transmembrane region" description="Helical" evidence="10">
    <location>
        <begin position="431"/>
        <end position="453"/>
    </location>
</feature>
<dbReference type="PIRSF" id="PIRSF006603">
    <property type="entry name" value="DinF"/>
    <property type="match status" value="1"/>
</dbReference>
<dbReference type="InterPro" id="IPR045070">
    <property type="entry name" value="MATE_MepA-like"/>
</dbReference>
<feature type="transmembrane region" description="Helical" evidence="10">
    <location>
        <begin position="105"/>
        <end position="127"/>
    </location>
</feature>
<comment type="similarity">
    <text evidence="2">Belongs to the multi antimicrobial extrusion (MATE) (TC 2.A.66.1) family. MepA subfamily.</text>
</comment>
<feature type="transmembrane region" description="Helical" evidence="10">
    <location>
        <begin position="27"/>
        <end position="47"/>
    </location>
</feature>
<keyword evidence="4" id="KW-0813">Transport</keyword>
<feature type="transmembrane region" description="Helical" evidence="10">
    <location>
        <begin position="177"/>
        <end position="199"/>
    </location>
</feature>
<dbReference type="PATRIC" id="fig|1129367.4.peg.3784"/>
<dbReference type="InterPro" id="IPR048279">
    <property type="entry name" value="MdtK-like"/>
</dbReference>
<feature type="transmembrane region" description="Helical" evidence="10">
    <location>
        <begin position="67"/>
        <end position="93"/>
    </location>
</feature>
<keyword evidence="5" id="KW-1003">Cell membrane</keyword>
<name>A0A0F6AA25_9GAMM</name>
<comment type="caution">
    <text evidence="11">The sequence shown here is derived from an EMBL/GenBank/DDBJ whole genome shotgun (WGS) entry which is preliminary data.</text>
</comment>
<keyword evidence="9" id="KW-0046">Antibiotic resistance</keyword>
<evidence type="ECO:0000256" key="5">
    <source>
        <dbReference type="ARBA" id="ARBA00022475"/>
    </source>
</evidence>
<keyword evidence="7 10" id="KW-1133">Transmembrane helix</keyword>
<comment type="subcellular location">
    <subcellularLocation>
        <location evidence="1">Cell inner membrane</location>
        <topology evidence="1">Multi-pass membrane protein</topology>
    </subcellularLocation>
</comment>